<dbReference type="Pfam" id="PF04257">
    <property type="entry name" value="Exonuc_V_gamma"/>
    <property type="match status" value="1"/>
</dbReference>
<evidence type="ECO:0000313" key="13">
    <source>
        <dbReference type="Proteomes" id="UP000514752"/>
    </source>
</evidence>
<evidence type="ECO:0000256" key="5">
    <source>
        <dbReference type="ARBA" id="ARBA00022806"/>
    </source>
</evidence>
<dbReference type="NCBIfam" id="TIGR01450">
    <property type="entry name" value="recC"/>
    <property type="match status" value="1"/>
</dbReference>
<dbReference type="SUPFAM" id="SSF52540">
    <property type="entry name" value="P-loop containing nucleoside triphosphate hydrolases"/>
    <property type="match status" value="2"/>
</dbReference>
<dbReference type="InterPro" id="IPR013986">
    <property type="entry name" value="DExx_box_DNA_helicase_dom_sf"/>
</dbReference>
<evidence type="ECO:0000256" key="9">
    <source>
        <dbReference type="ARBA" id="ARBA00023204"/>
    </source>
</evidence>
<evidence type="ECO:0000313" key="12">
    <source>
        <dbReference type="EMBL" id="QMT40502.1"/>
    </source>
</evidence>
<keyword evidence="3 10" id="KW-0227">DNA damage</keyword>
<dbReference type="HAMAP" id="MF_01486">
    <property type="entry name" value="RecC"/>
    <property type="match status" value="1"/>
</dbReference>
<evidence type="ECO:0000256" key="2">
    <source>
        <dbReference type="ARBA" id="ARBA00022741"/>
    </source>
</evidence>
<keyword evidence="2 10" id="KW-0547">Nucleotide-binding</keyword>
<accession>A0A7D7RMU8</accession>
<keyword evidence="1 10" id="KW-0540">Nuclease</keyword>
<dbReference type="Gene3D" id="3.40.50.300">
    <property type="entry name" value="P-loop containing nucleotide triphosphate hydrolases"/>
    <property type="match status" value="2"/>
</dbReference>
<dbReference type="AlphaFoldDB" id="A0A7D7RMU8"/>
<proteinExistence type="inferred from homology"/>
<reference evidence="12 13" key="1">
    <citation type="submission" date="2020-07" db="EMBL/GenBank/DDBJ databases">
        <title>Genomic diversity of species in the Neisseriaceae family.</title>
        <authorList>
            <person name="Vincent A.T."/>
            <person name="Bernet E."/>
            <person name="Veyrier F.J."/>
        </authorList>
    </citation>
    <scope>NUCLEOTIDE SEQUENCE [LARGE SCALE GENOMIC DNA]</scope>
    <source>
        <strain evidence="12 13">DSM 22244</strain>
    </source>
</reference>
<keyword evidence="7 10" id="KW-0067">ATP-binding</keyword>
<dbReference type="Pfam" id="PF17946">
    <property type="entry name" value="RecC_C"/>
    <property type="match status" value="1"/>
</dbReference>
<dbReference type="KEGG" id="nsg:H3L94_00015"/>
<dbReference type="InterPro" id="IPR006697">
    <property type="entry name" value="RecC"/>
</dbReference>
<evidence type="ECO:0000256" key="7">
    <source>
        <dbReference type="ARBA" id="ARBA00022840"/>
    </source>
</evidence>
<evidence type="ECO:0000259" key="11">
    <source>
        <dbReference type="Pfam" id="PF17946"/>
    </source>
</evidence>
<dbReference type="PIRSF" id="PIRSF000980">
    <property type="entry name" value="RecC"/>
    <property type="match status" value="1"/>
</dbReference>
<evidence type="ECO:0000256" key="8">
    <source>
        <dbReference type="ARBA" id="ARBA00023125"/>
    </source>
</evidence>
<keyword evidence="9 10" id="KW-0234">DNA repair</keyword>
<dbReference type="InterPro" id="IPR027417">
    <property type="entry name" value="P-loop_NTPase"/>
</dbReference>
<dbReference type="SUPFAM" id="SSF52980">
    <property type="entry name" value="Restriction endonuclease-like"/>
    <property type="match status" value="1"/>
</dbReference>
<sequence length="1061" mass="118255">MLLLYQSNRLEILAETAVALMQHAPLQGAFAPEEIVVQSQGMRRYLNHYLAERSGIAANLRFSLPAALSWRLTRTFLPDTPALNPFAPEVMRWRLLRLLQGDHLPPAVHAALAGYLNSSRTAPYRLAGKLADVFDQYLVYRPDWVAAWENGESMGLGADEIWQAELWRLLAADGIGGGHRAEQRSRLLAALSADKLPERYLVFGIATLAPMYLDLLQRLAEHTEVHIFAVNPSSRYWGDIESARRQALSGLPDAEAAGHPLLASLGKQGRDFFDMLTAEGRVDEQHDWFPAPPAVPSLLQRVQQDIQTLSLPERGSAAMDGSITIQSAHSRLRELQILKDWLLGVLAEDADLQPHHIAVLTPDIESYAPYIHAVFGEEQPGSPALPYSVADVKISRRPALMQLAEQLLALMQSRFETDYVLPLLDSPAVCRHWHFSERDADHLRHSIAELNIRWGSDADMRRRYGGSGEAFTWQQGSERTALGWLMPENSGLWQGVLPWTADWSHTAVQARWQQLLACLRRHHALWQTDAAPAEWCARLHALLDDLAGSEPADADDQAARQQLHNDLAAWQAESALAGYLKPLPPETACEHLARFFTGSGEAGFLRGGITFCGMVPMRSLPFDTLCLLGLNDSRFPRQTQIPAFDLISRHPRKGDRARRDDDRYLFLESLLSARRRLYLSYIGRDSRKDEALAPSPLLSELADVLALMGGQSSAEFAQQHIRQHPLQPFSPRYFSGSPSSSRQDYAEALNRLPQPPAPFAGDCPPAADCPDPIPLEHLLRFWRNPVRHWLGRALQWREPYADEAAESAEPYAIEASNEVARQYLDARRRHQDFADTEAKLAAQGLVPAGLLGHLLQAPDIRAVKRLNGELLHSPRLPAQTFELACGGRRLTGSLSQLYQHGQILYRSGAPNAPDTVELWLLHLVYCAAGSGSQPRDTHWLSAAAPHTLPPIEREQAQAWLASWLDYYALGHSRPLPFFAKTSLAAARAYTEDSDTPPDAAVKAARGDYRSGRFSAGQAERTEVAQVFGRDEAEPIETPLFWNLVRELLVPLHLYFAAAEAT</sequence>
<dbReference type="PANTHER" id="PTHR30591:SF1">
    <property type="entry name" value="RECBCD ENZYME SUBUNIT RECC"/>
    <property type="match status" value="1"/>
</dbReference>
<keyword evidence="8 10" id="KW-0238">DNA-binding</keyword>
<dbReference type="RefSeq" id="WP_182122155.1">
    <property type="nucleotide sequence ID" value="NZ_CP059567.1"/>
</dbReference>
<dbReference type="InterPro" id="IPR041500">
    <property type="entry name" value="RecC_C"/>
</dbReference>
<dbReference type="PANTHER" id="PTHR30591">
    <property type="entry name" value="RECBCD ENZYME SUBUNIT RECC"/>
    <property type="match status" value="1"/>
</dbReference>
<comment type="miscellaneous">
    <text evidence="10">In the RecBCD complex, RecB has a slow 3'-5' helicase, an exonuclease activity and loads RecA onto ssDNA, RecD has a fast 5'-3' helicase activity, while RecC stimulates the ATPase and processivity of the RecB helicase and contributes to recognition of the Chi site.</text>
</comment>
<keyword evidence="4 10" id="KW-0378">Hydrolase</keyword>
<dbReference type="Gene3D" id="3.40.50.10930">
    <property type="match status" value="1"/>
</dbReference>
<gene>
    <name evidence="10 12" type="primary">recC</name>
    <name evidence="12" type="ORF">H3L94_00015</name>
</gene>
<dbReference type="Proteomes" id="UP000514752">
    <property type="component" value="Chromosome"/>
</dbReference>
<comment type="function">
    <text evidence="10">A helicase/nuclease that prepares dsDNA breaks (DSB) for recombinational DNA repair. Binds to DSBs and unwinds DNA via a highly rapid and processive ATP-dependent bidirectional helicase activity. Unwinds dsDNA until it encounters a Chi (crossover hotspot instigator) sequence from the 3' direction. Cuts ssDNA a few nucleotides 3' to the Chi site. The properties and activities of the enzyme are changed at Chi. The Chi-altered holoenzyme produces a long 3'-ssDNA overhang and facilitates RecA-binding to the ssDNA for homologous DNA recombination and repair. Holoenzyme degrades any linearized DNA that is unable to undergo homologous recombination. In the holoenzyme this subunit recognizes the wild-type Chi sequence, and when added to isolated RecB increases its ATP-dependent helicase processivity.</text>
</comment>
<dbReference type="GO" id="GO:0003677">
    <property type="term" value="F:DNA binding"/>
    <property type="evidence" value="ECO:0007669"/>
    <property type="project" value="UniProtKB-UniRule"/>
</dbReference>
<dbReference type="GO" id="GO:0003678">
    <property type="term" value="F:DNA helicase activity"/>
    <property type="evidence" value="ECO:0007669"/>
    <property type="project" value="UniProtKB-UniRule"/>
</dbReference>
<protein>
    <recommendedName>
        <fullName evidence="10">RecBCD enzyme subunit RecC</fullName>
    </recommendedName>
    <alternativeName>
        <fullName evidence="10">Exonuclease V subunit RecC</fullName>
        <shortName evidence="10">ExoV subunit RecC</shortName>
    </alternativeName>
    <alternativeName>
        <fullName evidence="10">Helicase/nuclease RecBCD subunit RecC</fullName>
    </alternativeName>
</protein>
<comment type="similarity">
    <text evidence="10">Belongs to the RecC family.</text>
</comment>
<evidence type="ECO:0000256" key="1">
    <source>
        <dbReference type="ARBA" id="ARBA00022722"/>
    </source>
</evidence>
<organism evidence="12 13">
    <name type="scientific">Neisseria shayeganii</name>
    <dbReference type="NCBI Taxonomy" id="607712"/>
    <lineage>
        <taxon>Bacteria</taxon>
        <taxon>Pseudomonadati</taxon>
        <taxon>Pseudomonadota</taxon>
        <taxon>Betaproteobacteria</taxon>
        <taxon>Neisseriales</taxon>
        <taxon>Neisseriaceae</taxon>
        <taxon>Neisseria</taxon>
    </lineage>
</organism>
<feature type="domain" description="RecC C-terminal" evidence="11">
    <location>
        <begin position="771"/>
        <end position="989"/>
    </location>
</feature>
<name>A0A7D7RMU8_9NEIS</name>
<dbReference type="GO" id="GO:0009338">
    <property type="term" value="C:exodeoxyribonuclease V complex"/>
    <property type="evidence" value="ECO:0007669"/>
    <property type="project" value="InterPro"/>
</dbReference>
<evidence type="ECO:0000256" key="4">
    <source>
        <dbReference type="ARBA" id="ARBA00022801"/>
    </source>
</evidence>
<dbReference type="EMBL" id="CP059567">
    <property type="protein sequence ID" value="QMT40502.1"/>
    <property type="molecule type" value="Genomic_DNA"/>
</dbReference>
<evidence type="ECO:0000256" key="3">
    <source>
        <dbReference type="ARBA" id="ARBA00022763"/>
    </source>
</evidence>
<dbReference type="GO" id="GO:0005524">
    <property type="term" value="F:ATP binding"/>
    <property type="evidence" value="ECO:0007669"/>
    <property type="project" value="UniProtKB-UniRule"/>
</dbReference>
<dbReference type="GO" id="GO:0000724">
    <property type="term" value="P:double-strand break repair via homologous recombination"/>
    <property type="evidence" value="ECO:0007669"/>
    <property type="project" value="UniProtKB-UniRule"/>
</dbReference>
<dbReference type="InterPro" id="IPR011335">
    <property type="entry name" value="Restrct_endonuc-II-like"/>
</dbReference>
<evidence type="ECO:0000256" key="6">
    <source>
        <dbReference type="ARBA" id="ARBA00022839"/>
    </source>
</evidence>
<keyword evidence="6 10" id="KW-0269">Exonuclease</keyword>
<keyword evidence="5 10" id="KW-0347">Helicase</keyword>
<comment type="subunit">
    <text evidence="10">Heterotrimer of RecB, RecC and RecD. All subunits contribute to DNA-binding.</text>
</comment>
<dbReference type="Gene3D" id="1.10.10.160">
    <property type="match status" value="1"/>
</dbReference>
<evidence type="ECO:0000256" key="10">
    <source>
        <dbReference type="HAMAP-Rule" id="MF_01486"/>
    </source>
</evidence>
<dbReference type="GO" id="GO:0008854">
    <property type="term" value="F:exodeoxyribonuclease V activity"/>
    <property type="evidence" value="ECO:0007669"/>
    <property type="project" value="InterPro"/>
</dbReference>